<comment type="caution">
    <text evidence="1">The sequence shown here is derived from an EMBL/GenBank/DDBJ whole genome shotgun (WGS) entry which is preliminary data.</text>
</comment>
<reference evidence="1 2" key="1">
    <citation type="submission" date="2017-08" db="EMBL/GenBank/DDBJ databases">
        <title>Mesorhizobium wenxinae sp. nov., a novel rhizobial species isolated from root nodules of chickpea (Cicer arietinum L.).</title>
        <authorList>
            <person name="Zhang J."/>
        </authorList>
    </citation>
    <scope>NUCLEOTIDE SEQUENCE [LARGE SCALE GENOMIC DNA]</scope>
    <source>
        <strain evidence="1 2">SDW018</strain>
    </source>
</reference>
<dbReference type="AlphaFoldDB" id="A0A271LHR5"/>
<organism evidence="1 2">
    <name type="scientific">Mesorhizobium temperatum</name>
    <dbReference type="NCBI Taxonomy" id="241416"/>
    <lineage>
        <taxon>Bacteria</taxon>
        <taxon>Pseudomonadati</taxon>
        <taxon>Pseudomonadota</taxon>
        <taxon>Alphaproteobacteria</taxon>
        <taxon>Hyphomicrobiales</taxon>
        <taxon>Phyllobacteriaceae</taxon>
        <taxon>Mesorhizobium</taxon>
    </lineage>
</organism>
<evidence type="ECO:0000313" key="2">
    <source>
        <dbReference type="Proteomes" id="UP000216442"/>
    </source>
</evidence>
<evidence type="ECO:0000313" key="1">
    <source>
        <dbReference type="EMBL" id="PAQ07624.1"/>
    </source>
</evidence>
<gene>
    <name evidence="1" type="ORF">CIT26_20030</name>
</gene>
<proteinExistence type="predicted"/>
<sequence length="67" mass="7029">MMTETFETVDPVTDADFAEALTRDPLIAFLTAGADTGGWHPEPQGRVPPCTHLAYGCCASASALSES</sequence>
<dbReference type="Proteomes" id="UP000216442">
    <property type="component" value="Unassembled WGS sequence"/>
</dbReference>
<name>A0A271LHR5_9HYPH</name>
<accession>A0A271LHR5</accession>
<dbReference type="EMBL" id="NPKJ01000057">
    <property type="protein sequence ID" value="PAQ07624.1"/>
    <property type="molecule type" value="Genomic_DNA"/>
</dbReference>
<keyword evidence="2" id="KW-1185">Reference proteome</keyword>
<protein>
    <submittedName>
        <fullName evidence="1">Uncharacterized protein</fullName>
    </submittedName>
</protein>